<evidence type="ECO:0000313" key="2">
    <source>
        <dbReference type="EMBL" id="AUV83419.1"/>
    </source>
</evidence>
<dbReference type="SUPFAM" id="SSF55729">
    <property type="entry name" value="Acyl-CoA N-acyltransferases (Nat)"/>
    <property type="match status" value="1"/>
</dbReference>
<accession>A0A2I8VQL4</accession>
<name>A0A2I8VQL4_9EURY</name>
<dbReference type="KEGG" id="srub:C2R22_18685"/>
<evidence type="ECO:0000313" key="3">
    <source>
        <dbReference type="Proteomes" id="UP000236584"/>
    </source>
</evidence>
<keyword evidence="3" id="KW-1185">Reference proteome</keyword>
<dbReference type="Pfam" id="PF13508">
    <property type="entry name" value="Acetyltransf_7"/>
    <property type="match status" value="1"/>
</dbReference>
<proteinExistence type="predicted"/>
<keyword evidence="2" id="KW-0808">Transferase</keyword>
<protein>
    <submittedName>
        <fullName evidence="2">GNAT family N-acetyltransferase</fullName>
    </submittedName>
</protein>
<feature type="domain" description="N-acetyltransferase" evidence="1">
    <location>
        <begin position="15"/>
        <end position="136"/>
    </location>
</feature>
<dbReference type="AlphaFoldDB" id="A0A2I8VQL4"/>
<evidence type="ECO:0000259" key="1">
    <source>
        <dbReference type="PROSITE" id="PS51186"/>
    </source>
</evidence>
<dbReference type="Proteomes" id="UP000236584">
    <property type="component" value="Chromosome"/>
</dbReference>
<dbReference type="EMBL" id="CP026309">
    <property type="protein sequence ID" value="AUV83419.1"/>
    <property type="molecule type" value="Genomic_DNA"/>
</dbReference>
<dbReference type="InterPro" id="IPR016181">
    <property type="entry name" value="Acyl_CoA_acyltransferase"/>
</dbReference>
<dbReference type="GO" id="GO:0016747">
    <property type="term" value="F:acyltransferase activity, transferring groups other than amino-acyl groups"/>
    <property type="evidence" value="ECO:0007669"/>
    <property type="project" value="InterPro"/>
</dbReference>
<dbReference type="GeneID" id="35594163"/>
<dbReference type="PROSITE" id="PS51186">
    <property type="entry name" value="GNAT"/>
    <property type="match status" value="1"/>
</dbReference>
<dbReference type="RefSeq" id="WP_103427108.1">
    <property type="nucleotide sequence ID" value="NZ_CP026309.1"/>
</dbReference>
<sequence>MTGNEPILGDDGPDVRVRQAREGDILAVLRVVEGAMLEVGANQVRRRTESGGVLVAERGGRVVGALVRDGEHVEAIAVHPQQRGSGVGSRLIERVLEEMGRVTAEFRAEVRPFYESLGFDIEERAGEKRLWGERER</sequence>
<dbReference type="CDD" id="cd04301">
    <property type="entry name" value="NAT_SF"/>
    <property type="match status" value="1"/>
</dbReference>
<reference evidence="2 3" key="1">
    <citation type="submission" date="2018-01" db="EMBL/GenBank/DDBJ databases">
        <title>Complete genome sequence of Salinigranum rubrum GX10T, an extremely halophilic archaeon isolated from a marine solar saltern.</title>
        <authorList>
            <person name="Han S."/>
        </authorList>
    </citation>
    <scope>NUCLEOTIDE SEQUENCE [LARGE SCALE GENOMIC DNA]</scope>
    <source>
        <strain evidence="2 3">GX10</strain>
    </source>
</reference>
<gene>
    <name evidence="2" type="ORF">C2R22_18685</name>
</gene>
<organism evidence="2 3">
    <name type="scientific">Salinigranum rubrum</name>
    <dbReference type="NCBI Taxonomy" id="755307"/>
    <lineage>
        <taxon>Archaea</taxon>
        <taxon>Methanobacteriati</taxon>
        <taxon>Methanobacteriota</taxon>
        <taxon>Stenosarchaea group</taxon>
        <taxon>Halobacteria</taxon>
        <taxon>Halobacteriales</taxon>
        <taxon>Haloferacaceae</taxon>
        <taxon>Salinigranum</taxon>
    </lineage>
</organism>
<dbReference type="OrthoDB" id="194677at2157"/>
<dbReference type="Gene3D" id="3.40.630.30">
    <property type="match status" value="1"/>
</dbReference>
<dbReference type="InterPro" id="IPR000182">
    <property type="entry name" value="GNAT_dom"/>
</dbReference>